<protein>
    <recommendedName>
        <fullName evidence="4">ABC exporter</fullName>
    </recommendedName>
</protein>
<reference evidence="2 3" key="1">
    <citation type="submission" date="2018-07" db="EMBL/GenBank/DDBJ databases">
        <title>Genomic Encyclopedia of Type Strains, Phase III (KMG-III): the genomes of soil and plant-associated and newly described type strains.</title>
        <authorList>
            <person name="Whitman W."/>
        </authorList>
    </citation>
    <scope>NUCLEOTIDE SEQUENCE [LARGE SCALE GENOMIC DNA]</scope>
    <source>
        <strain evidence="2 3">CECT 8236</strain>
    </source>
</reference>
<feature type="transmembrane region" description="Helical" evidence="1">
    <location>
        <begin position="358"/>
        <end position="375"/>
    </location>
</feature>
<organism evidence="2 3">
    <name type="scientific">Cohnella lupini</name>
    <dbReference type="NCBI Taxonomy" id="1294267"/>
    <lineage>
        <taxon>Bacteria</taxon>
        <taxon>Bacillati</taxon>
        <taxon>Bacillota</taxon>
        <taxon>Bacilli</taxon>
        <taxon>Bacillales</taxon>
        <taxon>Paenibacillaceae</taxon>
        <taxon>Cohnella</taxon>
    </lineage>
</organism>
<evidence type="ECO:0000313" key="3">
    <source>
        <dbReference type="Proteomes" id="UP000256869"/>
    </source>
</evidence>
<comment type="caution">
    <text evidence="2">The sequence shown here is derived from an EMBL/GenBank/DDBJ whole genome shotgun (WGS) entry which is preliminary data.</text>
</comment>
<feature type="transmembrane region" description="Helical" evidence="1">
    <location>
        <begin position="478"/>
        <end position="497"/>
    </location>
</feature>
<dbReference type="OrthoDB" id="1710898at2"/>
<keyword evidence="1" id="KW-0812">Transmembrane</keyword>
<feature type="transmembrane region" description="Helical" evidence="1">
    <location>
        <begin position="228"/>
        <end position="247"/>
    </location>
</feature>
<feature type="transmembrane region" description="Helical" evidence="1">
    <location>
        <begin position="442"/>
        <end position="466"/>
    </location>
</feature>
<dbReference type="AlphaFoldDB" id="A0A3D9HNV9"/>
<evidence type="ECO:0000313" key="2">
    <source>
        <dbReference type="EMBL" id="RED51159.1"/>
    </source>
</evidence>
<evidence type="ECO:0008006" key="4">
    <source>
        <dbReference type="Google" id="ProtNLM"/>
    </source>
</evidence>
<gene>
    <name evidence="2" type="ORF">DFP95_1454</name>
</gene>
<keyword evidence="3" id="KW-1185">Reference proteome</keyword>
<sequence>MLRTFSTLFSIRTSSTVNRLIYYAQMLPLVGSRIKNTQYANLEGKKAIAIIAFLLNIVWGFVSKLAFLGLMVYLPVVALNGGLSQEDQLSLFLHIFLLLSFVMAGVAGITVLETKREKYIAVKLMRMQPTAYMQASLGYRYCSYFIYYIPALLLFTSLLNVPVLQGMALAVSVTLWRVLCEYLHLKLFQKTGIVLVKNTAAVWLAIGLGYGVAYAPILLNWIPYSGELLLLWPVTMVIAVLGANAAVRLKRYSEYRTAVDAATKRDDPLLNIGQMFKEANKKQVKSKDIDLTLTVGQSEQYKNREGYAYLNSLFFARHRSLLLRPLWNRLAIICAIGVFGVTFAIVDPEKASSLAAKWSTGIPWLIWVMNLLSIGERACKAIFYNCDLSLMRYSFYRNAADQHFRQRLFRICGLNLALAVVLGAALTGFALTAGGIPTEELLLTLVCAIALSVFFSIHHLFLYYILQPYSTELNMKNPFFFVVNIVVSFAFVLALILKADATGLAITIVAITIAYFMTALILVKRWGPRTFRVK</sequence>
<dbReference type="RefSeq" id="WP_115996017.1">
    <property type="nucleotide sequence ID" value="NZ_QRDY01000045.1"/>
</dbReference>
<feature type="transmembrane region" description="Helical" evidence="1">
    <location>
        <begin position="48"/>
        <end position="71"/>
    </location>
</feature>
<keyword evidence="1" id="KW-0472">Membrane</keyword>
<feature type="transmembrane region" description="Helical" evidence="1">
    <location>
        <begin position="326"/>
        <end position="346"/>
    </location>
</feature>
<feature type="transmembrane region" description="Helical" evidence="1">
    <location>
        <begin position="132"/>
        <end position="155"/>
    </location>
</feature>
<dbReference type="EMBL" id="QRDY01000045">
    <property type="protein sequence ID" value="RED51159.1"/>
    <property type="molecule type" value="Genomic_DNA"/>
</dbReference>
<name>A0A3D9HNV9_9BACL</name>
<feature type="transmembrane region" description="Helical" evidence="1">
    <location>
        <begin position="200"/>
        <end position="222"/>
    </location>
</feature>
<evidence type="ECO:0000256" key="1">
    <source>
        <dbReference type="SAM" id="Phobius"/>
    </source>
</evidence>
<feature type="transmembrane region" description="Helical" evidence="1">
    <location>
        <begin position="414"/>
        <end position="436"/>
    </location>
</feature>
<feature type="transmembrane region" description="Helical" evidence="1">
    <location>
        <begin position="503"/>
        <end position="523"/>
    </location>
</feature>
<accession>A0A3D9HNV9</accession>
<feature type="transmembrane region" description="Helical" evidence="1">
    <location>
        <begin position="161"/>
        <end position="179"/>
    </location>
</feature>
<keyword evidence="1" id="KW-1133">Transmembrane helix</keyword>
<dbReference type="Proteomes" id="UP000256869">
    <property type="component" value="Unassembled WGS sequence"/>
</dbReference>
<feature type="transmembrane region" description="Helical" evidence="1">
    <location>
        <begin position="91"/>
        <end position="112"/>
    </location>
</feature>
<proteinExistence type="predicted"/>